<dbReference type="RefSeq" id="WP_189981106.1">
    <property type="nucleotide sequence ID" value="NZ_BNBF01000006.1"/>
</dbReference>
<dbReference type="Proteomes" id="UP000619355">
    <property type="component" value="Unassembled WGS sequence"/>
</dbReference>
<sequence>MSLPDNGTMWPPRSIAPLYDDIRVDDAWYSGDADRLAKVYRYGPQTRKDGRRRLWGRHRQPGKREQRLHIPLAGEIAQTSADLLFADTPVITVGDTGTQDRLDELLDEGGVPELLLTAAETAAALSGVFLRVTWDRDAAPDRPLLTVVHPDQAVPEWRFGIMTAVTFWRALPGTGSAVFRHLERHERGKILHGLYEGTDDQLGRRVPLTEHPETAGLAASLGAEGDAITTGVDMLTAVYVPNIGPNRKHRGAPWGRSDLQGIHDLLDALDEVWTSWLRDIRLARARLIVPDGYLRNNGPGKGATFDDDREVYQSLAIPPSEQGNGITLSQFAIRVEEHRSTAESILRQATTAAGYSPTSVGLDGDGAAVTATEIAARDHRSMVTRGKKARYWRRAIAEILYVLLAVDRAQFGGKHADERPTVDIGDGVAEDPGSTAQTLSLLAQAQAVSTDTKVRTLHPDWDDTAVAEEVARIHEETGQAAPDPVGSFPLAA</sequence>
<evidence type="ECO:0000313" key="2">
    <source>
        <dbReference type="Proteomes" id="UP000619355"/>
    </source>
</evidence>
<protein>
    <recommendedName>
        <fullName evidence="3">Phage capsid protein</fullName>
    </recommendedName>
</protein>
<gene>
    <name evidence="1" type="ORF">GCM10018980_25520</name>
</gene>
<dbReference type="AlphaFoldDB" id="A0A919EUV7"/>
<name>A0A919EUV7_9ACTN</name>
<comment type="caution">
    <text evidence="1">The sequence shown here is derived from an EMBL/GenBank/DDBJ whole genome shotgun (WGS) entry which is preliminary data.</text>
</comment>
<accession>A0A919EUV7</accession>
<evidence type="ECO:0008006" key="3">
    <source>
        <dbReference type="Google" id="ProtNLM"/>
    </source>
</evidence>
<reference evidence="2" key="1">
    <citation type="journal article" date="2019" name="Int. J. Syst. Evol. Microbiol.">
        <title>The Global Catalogue of Microorganisms (GCM) 10K type strain sequencing project: providing services to taxonomists for standard genome sequencing and annotation.</title>
        <authorList>
            <consortium name="The Broad Institute Genomics Platform"/>
            <consortium name="The Broad Institute Genome Sequencing Center for Infectious Disease"/>
            <person name="Wu L."/>
            <person name="Ma J."/>
        </authorList>
    </citation>
    <scope>NUCLEOTIDE SEQUENCE [LARGE SCALE GENOMIC DNA]</scope>
    <source>
        <strain evidence="2">JCM 4253</strain>
    </source>
</reference>
<proteinExistence type="predicted"/>
<dbReference type="EMBL" id="BNBF01000006">
    <property type="protein sequence ID" value="GHG46496.1"/>
    <property type="molecule type" value="Genomic_DNA"/>
</dbReference>
<organism evidence="1 2">
    <name type="scientific">Streptomyces capoamus</name>
    <dbReference type="NCBI Taxonomy" id="68183"/>
    <lineage>
        <taxon>Bacteria</taxon>
        <taxon>Bacillati</taxon>
        <taxon>Actinomycetota</taxon>
        <taxon>Actinomycetes</taxon>
        <taxon>Kitasatosporales</taxon>
        <taxon>Streptomycetaceae</taxon>
        <taxon>Streptomyces</taxon>
    </lineage>
</organism>
<dbReference type="Pfam" id="PF05133">
    <property type="entry name" value="SPP1_portal"/>
    <property type="match status" value="1"/>
</dbReference>
<dbReference type="InterPro" id="IPR021145">
    <property type="entry name" value="Portal_protein_SPP1_Gp6-like"/>
</dbReference>
<evidence type="ECO:0000313" key="1">
    <source>
        <dbReference type="EMBL" id="GHG46496.1"/>
    </source>
</evidence>
<keyword evidence="2" id="KW-1185">Reference proteome</keyword>